<proteinExistence type="predicted"/>
<dbReference type="KEGG" id="schi:SCHIN_v1c01750"/>
<evidence type="ECO:0008006" key="3">
    <source>
        <dbReference type="Google" id="ProtNLM"/>
    </source>
</evidence>
<protein>
    <recommendedName>
        <fullName evidence="3">Lipoprotein</fullName>
    </recommendedName>
</protein>
<dbReference type="RefSeq" id="WP_166507767.1">
    <property type="nucleotide sequence ID" value="NZ_CP043026.1"/>
</dbReference>
<dbReference type="AlphaFoldDB" id="A0A5B9Y3N6"/>
<reference evidence="1 2" key="1">
    <citation type="submission" date="2019-08" db="EMBL/GenBank/DDBJ databases">
        <title>Complete genome sequence of Spiroplasma chinense CCH (DSM 19755).</title>
        <authorList>
            <person name="Shen H.-Y."/>
            <person name="Lin Y.-C."/>
            <person name="Chou L."/>
            <person name="Kuo C.-H."/>
        </authorList>
    </citation>
    <scope>NUCLEOTIDE SEQUENCE [LARGE SCALE GENOMIC DNA]</scope>
    <source>
        <strain evidence="1 2">CCH</strain>
    </source>
</reference>
<organism evidence="1 2">
    <name type="scientific">Spiroplasma chinense</name>
    <dbReference type="NCBI Taxonomy" id="216932"/>
    <lineage>
        <taxon>Bacteria</taxon>
        <taxon>Bacillati</taxon>
        <taxon>Mycoplasmatota</taxon>
        <taxon>Mollicutes</taxon>
        <taxon>Entomoplasmatales</taxon>
        <taxon>Spiroplasmataceae</taxon>
        <taxon>Spiroplasma</taxon>
    </lineage>
</organism>
<accession>A0A5B9Y3N6</accession>
<name>A0A5B9Y3N6_9MOLU</name>
<evidence type="ECO:0000313" key="2">
    <source>
        <dbReference type="Proteomes" id="UP000323144"/>
    </source>
</evidence>
<evidence type="ECO:0000313" key="1">
    <source>
        <dbReference type="EMBL" id="QEH61373.1"/>
    </source>
</evidence>
<gene>
    <name evidence="1" type="ORF">SCHIN_v1c01750</name>
</gene>
<dbReference type="Proteomes" id="UP000323144">
    <property type="component" value="Chromosome"/>
</dbReference>
<dbReference type="EMBL" id="CP043026">
    <property type="protein sequence ID" value="QEH61373.1"/>
    <property type="molecule type" value="Genomic_DNA"/>
</dbReference>
<sequence>MRKLITLLGSLGTIIPISLSTISCSSREPWVETLDRPEPIYAIKKTGYVNFTEDKIDINKFNYTYDLIDEINFYFNECGYNVDDMEWSVVRNKMLLSKGLDDNLLQNGTYTFTITNKLNDNDKIIVQQKITNSKKLDDMIKNTDLGAISDIRIKTILMKVIFNNLNLISSINDIADGMLNEENFEINNNQITLKFGDFDKNDRDKFYGELVLTYKIEKFVPEWDGQKTIEDMSTFFGGKTQTNLDTLKSIKRFDIFTQFITRNFSNRLNYLPVLVNDLDVENMVIKKIDGTDNEYEAMLNAVSAPENGYTQYLIGSIKLTFTYYGEFEG</sequence>
<keyword evidence="2" id="KW-1185">Reference proteome</keyword>
<dbReference type="PROSITE" id="PS51257">
    <property type="entry name" value="PROKAR_LIPOPROTEIN"/>
    <property type="match status" value="1"/>
</dbReference>